<dbReference type="InterPro" id="IPR001024">
    <property type="entry name" value="PLAT/LH2_dom"/>
</dbReference>
<dbReference type="GO" id="GO:0016705">
    <property type="term" value="F:oxidoreductase activity, acting on paired donors, with incorporation or reduction of molecular oxygen"/>
    <property type="evidence" value="ECO:0007669"/>
    <property type="project" value="InterPro"/>
</dbReference>
<feature type="domain" description="PLAT" evidence="7">
    <location>
        <begin position="464"/>
        <end position="584"/>
    </location>
</feature>
<dbReference type="PROSITE" id="PS00081">
    <property type="entry name" value="LIPOXYGENASE_2"/>
    <property type="match status" value="1"/>
</dbReference>
<reference evidence="10" key="1">
    <citation type="submission" date="2025-08" db="UniProtKB">
        <authorList>
            <consortium name="RefSeq"/>
        </authorList>
    </citation>
    <scope>IDENTIFICATION</scope>
    <source>
        <tissue evidence="10">Gonad</tissue>
    </source>
</reference>
<keyword evidence="5" id="KW-0443">Lipid metabolism</keyword>
<dbReference type="Gene3D" id="1.20.245.10">
    <property type="entry name" value="Lipoxygenase-1, Domain 5"/>
    <property type="match status" value="1"/>
</dbReference>
<dbReference type="PROSITE" id="PS50095">
    <property type="entry name" value="PLAT"/>
    <property type="match status" value="1"/>
</dbReference>
<dbReference type="SUPFAM" id="SSF48484">
    <property type="entry name" value="Lipoxigenase"/>
    <property type="match status" value="1"/>
</dbReference>
<keyword evidence="2" id="KW-0479">Metal-binding</keyword>
<dbReference type="Proteomes" id="UP000515135">
    <property type="component" value="Unplaced"/>
</dbReference>
<feature type="domain" description="Lipoxygenase" evidence="8">
    <location>
        <begin position="578"/>
        <end position="1124"/>
    </location>
</feature>
<dbReference type="PROSITE" id="PS51393">
    <property type="entry name" value="LIPOXYGENASE_3"/>
    <property type="match status" value="1"/>
</dbReference>
<name>A0A6P4ZL00_BRABE</name>
<dbReference type="Gene3D" id="2.40.180.10">
    <property type="entry name" value="Catalase core domain"/>
    <property type="match status" value="1"/>
</dbReference>
<dbReference type="InterPro" id="IPR013819">
    <property type="entry name" value="LipOase_C"/>
</dbReference>
<comment type="similarity">
    <text evidence="1">Belongs to the cytochrome P450 family.</text>
</comment>
<evidence type="ECO:0000259" key="8">
    <source>
        <dbReference type="PROSITE" id="PS51393"/>
    </source>
</evidence>
<evidence type="ECO:0000256" key="6">
    <source>
        <dbReference type="PROSITE-ProRule" id="PRU00152"/>
    </source>
</evidence>
<dbReference type="InterPro" id="IPR020834">
    <property type="entry name" value="LipOase_CS"/>
</dbReference>
<dbReference type="Gene3D" id="3.10.450.60">
    <property type="match status" value="1"/>
</dbReference>
<dbReference type="Pfam" id="PF00305">
    <property type="entry name" value="Lipoxygenase"/>
    <property type="match status" value="1"/>
</dbReference>
<dbReference type="Pfam" id="PF00067">
    <property type="entry name" value="p450"/>
    <property type="match status" value="1"/>
</dbReference>
<dbReference type="GO" id="GO:0016702">
    <property type="term" value="F:oxidoreductase activity, acting on single donors with incorporation of molecular oxygen, incorporation of two atoms of oxygen"/>
    <property type="evidence" value="ECO:0007669"/>
    <property type="project" value="InterPro"/>
</dbReference>
<dbReference type="OrthoDB" id="407298at2759"/>
<dbReference type="InterPro" id="IPR036396">
    <property type="entry name" value="Cyt_P450_sf"/>
</dbReference>
<dbReference type="PANTHER" id="PTHR11771">
    <property type="entry name" value="LIPOXYGENASE"/>
    <property type="match status" value="1"/>
</dbReference>
<sequence length="1124" mass="126466">MGNALGYLRWLTHNNETYAPDRKEDFVETNIGFPCRVVTGNKAVQSVFDIDLFKKEEFFFGLIEIRKDFTEGVCPSVTTNGKIHERNKALILDVIAGAYEDIPASTADGVLSNIATWGSTPTDFESKLLAVSVSAFLPTIFGRSTRFNPEDVNLYIKGATELRSDILAAVTRDDLTEAGRGMRSVLKKIKTSERYRQLIDLGTSHGLEEEETTGQLLFAIMFNGVGGIAANLVTSFARLDTISAEDRQELREEALAALRKHGGLTRAALEEMPKIESFVLEVLRFSPSPDFWSTIAARPTTVKYTTASGPKEVKIKEGERVYASSYWALRDPAVFDKPDDFVWRRFLGPEGEALREHHVTFHGRLTDTPAVNNHMCPGRDVALSVIKGSIAILNTFFGWELQEPPVWTGTKVARLGQSDNVVKLKSFSLQHPDDLKEIFPSHFDDISHVSFLKYNSLDSDSSHMDVLVKTKTGSYRGSGTDGNIYVQLKSDGGLESRDLQLDVWWKNDFERGEEGTYTLKDVKVRSPVRELKLFRDDSCPDDDWYCQTVSVQLQPDSSGPTFHFPVNRWLNAGDSLWLAPGGCVLPQNDKHPKQRHDELIEMKERYASFYPVEGLLPMLRKLPPEEQFLKEQRRAMLETGAILLMKDLPLLIEDGRWESYDSINEAFPPKRVPKGKTNWNTNENFGSQRLTGVNPTSIRRCEEIPNGFGVTDEMVEPLLEGLNLEVAIKKKRVYIVDHTIMKISSFGNTEAPKPICAPYALFFVNSRKDLVPVAIQLYPNDDKESHPVFLPNDPPNTWLLAKMWFNCADANYHEAVAHLGFTHLLIEACALAARQNLSPSHPMLRLMEPHFIFMLAINNLALNTLIDKGGALDLTTQIGVQGAFSLIRERLKTWRLDVEGTLPEDLKNRGVDNEEDLPKYYYRDDAMPTYHAIHKYVTTIVKDIYGKDDNAVDLKEDTEIQAWAKALVDSGIKGVPGNGAFSTTDQVIQTITSIIFTASVEHAAVNFMQWDQYGFVPNMPLVLEGNPPKNKDILTEQDVLDALPGKRTTAEINLLTDVLSERATKPLGHFEVTYLYGDRAKRAVQTFQKVLDSIASDIEYENAANRYRPYDYLDPHRIPNAISI</sequence>
<dbReference type="RefSeq" id="XP_019641885.1">
    <property type="nucleotide sequence ID" value="XM_019786326.1"/>
</dbReference>
<evidence type="ECO:0000256" key="5">
    <source>
        <dbReference type="ARBA" id="ARBA00023098"/>
    </source>
</evidence>
<evidence type="ECO:0000259" key="7">
    <source>
        <dbReference type="PROSITE" id="PS50095"/>
    </source>
</evidence>
<dbReference type="PRINTS" id="PR00087">
    <property type="entry name" value="LIPOXYGENASE"/>
</dbReference>
<accession>A0A6P4ZL00</accession>
<dbReference type="KEGG" id="bbel:109483336"/>
<dbReference type="GO" id="GO:0034440">
    <property type="term" value="P:lipid oxidation"/>
    <property type="evidence" value="ECO:0007669"/>
    <property type="project" value="InterPro"/>
</dbReference>
<dbReference type="GO" id="GO:0020037">
    <property type="term" value="F:heme binding"/>
    <property type="evidence" value="ECO:0007669"/>
    <property type="project" value="InterPro"/>
</dbReference>
<evidence type="ECO:0000313" key="9">
    <source>
        <dbReference type="Proteomes" id="UP000515135"/>
    </source>
</evidence>
<evidence type="ECO:0000313" key="10">
    <source>
        <dbReference type="RefSeq" id="XP_019641885.1"/>
    </source>
</evidence>
<gene>
    <name evidence="10" type="primary">LOC109483336</name>
</gene>
<dbReference type="InterPro" id="IPR036392">
    <property type="entry name" value="PLAT/LH2_dom_sf"/>
</dbReference>
<dbReference type="GO" id="GO:0004497">
    <property type="term" value="F:monooxygenase activity"/>
    <property type="evidence" value="ECO:0007669"/>
    <property type="project" value="InterPro"/>
</dbReference>
<dbReference type="GO" id="GO:0005506">
    <property type="term" value="F:iron ion binding"/>
    <property type="evidence" value="ECO:0007669"/>
    <property type="project" value="InterPro"/>
</dbReference>
<dbReference type="Pfam" id="PF01477">
    <property type="entry name" value="PLAT"/>
    <property type="match status" value="1"/>
</dbReference>
<dbReference type="InterPro" id="IPR000907">
    <property type="entry name" value="LipOase"/>
</dbReference>
<keyword evidence="9" id="KW-1185">Reference proteome</keyword>
<dbReference type="SUPFAM" id="SSF49723">
    <property type="entry name" value="Lipase/lipooxygenase domain (PLAT/LH2 domain)"/>
    <property type="match status" value="1"/>
</dbReference>
<comment type="caution">
    <text evidence="6">Lacks conserved residue(s) required for the propagation of feature annotation.</text>
</comment>
<evidence type="ECO:0000256" key="2">
    <source>
        <dbReference type="ARBA" id="ARBA00022723"/>
    </source>
</evidence>
<dbReference type="AlphaFoldDB" id="A0A6P4ZL00"/>
<dbReference type="InterPro" id="IPR001128">
    <property type="entry name" value="Cyt_P450"/>
</dbReference>
<proteinExistence type="inferred from homology"/>
<dbReference type="GeneID" id="109483336"/>
<evidence type="ECO:0000256" key="4">
    <source>
        <dbReference type="ARBA" id="ARBA00023002"/>
    </source>
</evidence>
<organism evidence="9 10">
    <name type="scientific">Branchiostoma belcheri</name>
    <name type="common">Amphioxus</name>
    <dbReference type="NCBI Taxonomy" id="7741"/>
    <lineage>
        <taxon>Eukaryota</taxon>
        <taxon>Metazoa</taxon>
        <taxon>Chordata</taxon>
        <taxon>Cephalochordata</taxon>
        <taxon>Leptocardii</taxon>
        <taxon>Amphioxiformes</taxon>
        <taxon>Branchiostomatidae</taxon>
        <taxon>Branchiostoma</taxon>
    </lineage>
</organism>
<dbReference type="Gene3D" id="1.10.630.10">
    <property type="entry name" value="Cytochrome P450"/>
    <property type="match status" value="1"/>
</dbReference>
<evidence type="ECO:0000256" key="1">
    <source>
        <dbReference type="ARBA" id="ARBA00010617"/>
    </source>
</evidence>
<dbReference type="InterPro" id="IPR036226">
    <property type="entry name" value="LipOase_C_sf"/>
</dbReference>
<protein>
    <submittedName>
        <fullName evidence="10">Arachidonate 8S-lipoxygenase-like</fullName>
    </submittedName>
</protein>
<keyword evidence="4" id="KW-0560">Oxidoreductase</keyword>
<evidence type="ECO:0000256" key="3">
    <source>
        <dbReference type="ARBA" id="ARBA00022964"/>
    </source>
</evidence>
<keyword evidence="3" id="KW-0223">Dioxygenase</keyword>
<dbReference type="SUPFAM" id="SSF48264">
    <property type="entry name" value="Cytochrome P450"/>
    <property type="match status" value="1"/>
</dbReference>